<accession>A0A6G2CEV1</accession>
<protein>
    <submittedName>
        <fullName evidence="1">Uncharacterized protein</fullName>
    </submittedName>
</protein>
<dbReference type="Gene3D" id="3.90.1200.10">
    <property type="match status" value="1"/>
</dbReference>
<name>A0A6G2CEV1_9FIRM</name>
<reference evidence="1" key="1">
    <citation type="journal article" date="2019" name="Nat. Med.">
        <title>A library of human gut bacterial isolates paired with longitudinal multiomics data enables mechanistic microbiome research.</title>
        <authorList>
            <person name="Poyet M."/>
            <person name="Groussin M."/>
            <person name="Gibbons S.M."/>
            <person name="Avila-Pacheco J."/>
            <person name="Jiang X."/>
            <person name="Kearney S.M."/>
            <person name="Perrotta A.R."/>
            <person name="Berdy B."/>
            <person name="Zhao S."/>
            <person name="Lieberman T.D."/>
            <person name="Swanson P.K."/>
            <person name="Smith M."/>
            <person name="Roesemann S."/>
            <person name="Alexander J.E."/>
            <person name="Rich S.A."/>
            <person name="Livny J."/>
            <person name="Vlamakis H."/>
            <person name="Clish C."/>
            <person name="Bullock K."/>
            <person name="Deik A."/>
            <person name="Scott J."/>
            <person name="Pierce K.A."/>
            <person name="Xavier R.J."/>
            <person name="Alm E.J."/>
        </authorList>
    </citation>
    <scope>NUCLEOTIDE SEQUENCE</scope>
    <source>
        <strain evidence="1">BIOML-A179</strain>
    </source>
</reference>
<dbReference type="EMBL" id="WMQV01000039">
    <property type="protein sequence ID" value="MTL95312.1"/>
    <property type="molecule type" value="Genomic_DNA"/>
</dbReference>
<comment type="caution">
    <text evidence="1">The sequence shown here is derived from an EMBL/GenBank/DDBJ whole genome shotgun (WGS) entry which is preliminary data.</text>
</comment>
<gene>
    <name evidence="1" type="ORF">GMA64_12300</name>
</gene>
<dbReference type="AlphaFoldDB" id="A0A6G2CEV1"/>
<dbReference type="RefSeq" id="WP_129821785.1">
    <property type="nucleotide sequence ID" value="NZ_RCYV01000030.1"/>
</dbReference>
<sequence>MKELINWYYQLHIDHLEQLNDIYYTNFGDRYIYIISVGKEKNTVFFHLLQLLQYSSTQRVLLSKENTTTVLFENQHYYVLESMTPLHEYVDIKTLNIPVIYPKPYPLASELKQRWLAKTQLHEEQLNVLIDQLPPENRSLFFDLATYYIHLNEQAYTFINEIATTEYLVSLCHMRLTPTTYKYEFFSPQLVTLDNKARCYCEYIRHLYLMNIDLNQVRTFVQIINQVNPLTKEEWQLLYARLYFPTQFYDALYNLRADEEIDVPALYEQAMQYSKLLYQLPYEVYQSTLIELRVPEWVQREAKYSN</sequence>
<organism evidence="1">
    <name type="scientific">Turicibacter sanguinis</name>
    <dbReference type="NCBI Taxonomy" id="154288"/>
    <lineage>
        <taxon>Bacteria</taxon>
        <taxon>Bacillati</taxon>
        <taxon>Bacillota</taxon>
        <taxon>Erysipelotrichia</taxon>
        <taxon>Erysipelotrichales</taxon>
        <taxon>Turicibacteraceae</taxon>
        <taxon>Turicibacter</taxon>
    </lineage>
</organism>
<proteinExistence type="predicted"/>
<evidence type="ECO:0000313" key="1">
    <source>
        <dbReference type="EMBL" id="MTL95312.1"/>
    </source>
</evidence>